<dbReference type="AlphaFoldDB" id="A0A7X0NFN6"/>
<reference evidence="2 3" key="1">
    <citation type="submission" date="2020-08" db="EMBL/GenBank/DDBJ databases">
        <title>Genomic Encyclopedia of Type Strains, Phase IV (KMG-IV): sequencing the most valuable type-strain genomes for metagenomic binning, comparative biology and taxonomic classification.</title>
        <authorList>
            <person name="Goeker M."/>
        </authorList>
    </citation>
    <scope>NUCLEOTIDE SEQUENCE [LARGE SCALE GENOMIC DNA]</scope>
    <source>
        <strain evidence="2 3">DSM 26287</strain>
    </source>
</reference>
<name>A0A7X0NFN6_9GAMM</name>
<feature type="signal peptide" evidence="1">
    <location>
        <begin position="1"/>
        <end position="21"/>
    </location>
</feature>
<dbReference type="PANTHER" id="PTHR38834">
    <property type="entry name" value="PERIPLASMIC SUBSTRATE BINDING PROTEIN FAMILY 3"/>
    <property type="match status" value="1"/>
</dbReference>
<keyword evidence="1" id="KW-0732">Signal</keyword>
<dbReference type="Proteomes" id="UP000537141">
    <property type="component" value="Unassembled WGS sequence"/>
</dbReference>
<keyword evidence="3" id="KW-1185">Reference proteome</keyword>
<dbReference type="Gene3D" id="3.40.190.10">
    <property type="entry name" value="Periplasmic binding protein-like II"/>
    <property type="match status" value="2"/>
</dbReference>
<dbReference type="PANTHER" id="PTHR38834:SF3">
    <property type="entry name" value="SOLUTE-BINDING PROTEIN FAMILY 3_N-TERMINAL DOMAIN-CONTAINING PROTEIN"/>
    <property type="match status" value="1"/>
</dbReference>
<proteinExistence type="predicted"/>
<dbReference type="EMBL" id="JACHHU010000006">
    <property type="protein sequence ID" value="MBB6542602.1"/>
    <property type="molecule type" value="Genomic_DNA"/>
</dbReference>
<organism evidence="2 3">
    <name type="scientific">Thalassotalea piscium</name>
    <dbReference type="NCBI Taxonomy" id="1230533"/>
    <lineage>
        <taxon>Bacteria</taxon>
        <taxon>Pseudomonadati</taxon>
        <taxon>Pseudomonadota</taxon>
        <taxon>Gammaproteobacteria</taxon>
        <taxon>Alteromonadales</taxon>
        <taxon>Colwelliaceae</taxon>
        <taxon>Thalassotalea</taxon>
    </lineage>
</organism>
<dbReference type="SUPFAM" id="SSF53850">
    <property type="entry name" value="Periplasmic binding protein-like II"/>
    <property type="match status" value="1"/>
</dbReference>
<feature type="chain" id="PRO_5030574638" evidence="1">
    <location>
        <begin position="22"/>
        <end position="250"/>
    </location>
</feature>
<comment type="caution">
    <text evidence="2">The sequence shown here is derived from an EMBL/GenBank/DDBJ whole genome shotgun (WGS) entry which is preliminary data.</text>
</comment>
<evidence type="ECO:0000313" key="3">
    <source>
        <dbReference type="Proteomes" id="UP000537141"/>
    </source>
</evidence>
<protein>
    <submittedName>
        <fullName evidence="2">Polar amino acid transport system substrate-binding protein</fullName>
    </submittedName>
</protein>
<gene>
    <name evidence="2" type="ORF">HNQ55_001101</name>
</gene>
<accession>A0A7X0NFN6</accession>
<evidence type="ECO:0000313" key="2">
    <source>
        <dbReference type="EMBL" id="MBB6542602.1"/>
    </source>
</evidence>
<evidence type="ECO:0000256" key="1">
    <source>
        <dbReference type="SAM" id="SignalP"/>
    </source>
</evidence>
<dbReference type="RefSeq" id="WP_184423427.1">
    <property type="nucleotide sequence ID" value="NZ_AP027362.1"/>
</dbReference>
<sequence length="250" mass="28579">MQHYLQTCLLLLLLSSFICQAGTNLPAEDITVKVVTEESYPIQFFENGKLIGTATTFVEQVLAAANIQYNIDVYPWARAYRMALNEPNILIFSLAKTAQRADKFKWVGEIMDLEYYLFGPVNSNINAHTSLEELRQYRIGTVRDGAPYQYLLRNDFKNLVTVVKAEQTALLYQSGRIDLLPANKSTFEIVCRNRKLDCSNLVPLYKLDMPSIKLFMAFSQLTDDFIVEKVRAAYNQVTKAQHNLIEQSIN</sequence>